<dbReference type="EMBL" id="BGPR01003224">
    <property type="protein sequence ID" value="GBM85328.1"/>
    <property type="molecule type" value="Genomic_DNA"/>
</dbReference>
<comment type="caution">
    <text evidence="2">The sequence shown here is derived from an EMBL/GenBank/DDBJ whole genome shotgun (WGS) entry which is preliminary data.</text>
</comment>
<organism evidence="2 3">
    <name type="scientific">Araneus ventricosus</name>
    <name type="common">Orbweaver spider</name>
    <name type="synonym">Epeira ventricosa</name>
    <dbReference type="NCBI Taxonomy" id="182803"/>
    <lineage>
        <taxon>Eukaryota</taxon>
        <taxon>Metazoa</taxon>
        <taxon>Ecdysozoa</taxon>
        <taxon>Arthropoda</taxon>
        <taxon>Chelicerata</taxon>
        <taxon>Arachnida</taxon>
        <taxon>Araneae</taxon>
        <taxon>Araneomorphae</taxon>
        <taxon>Entelegynae</taxon>
        <taxon>Araneoidea</taxon>
        <taxon>Araneidae</taxon>
        <taxon>Araneus</taxon>
    </lineage>
</organism>
<gene>
    <name evidence="2" type="ORF">AVEN_168094_1</name>
</gene>
<protein>
    <submittedName>
        <fullName evidence="2">Uncharacterized protein</fullName>
    </submittedName>
</protein>
<dbReference type="AlphaFoldDB" id="A0A4Y2J7R1"/>
<name>A0A4Y2J7R1_ARAVE</name>
<accession>A0A4Y2J7R1</accession>
<evidence type="ECO:0000313" key="2">
    <source>
        <dbReference type="EMBL" id="GBM85328.1"/>
    </source>
</evidence>
<dbReference type="Proteomes" id="UP000499080">
    <property type="component" value="Unassembled WGS sequence"/>
</dbReference>
<keyword evidence="3" id="KW-1185">Reference proteome</keyword>
<evidence type="ECO:0000256" key="1">
    <source>
        <dbReference type="SAM" id="MobiDB-lite"/>
    </source>
</evidence>
<proteinExistence type="predicted"/>
<feature type="region of interest" description="Disordered" evidence="1">
    <location>
        <begin position="35"/>
        <end position="55"/>
    </location>
</feature>
<evidence type="ECO:0000313" key="3">
    <source>
        <dbReference type="Proteomes" id="UP000499080"/>
    </source>
</evidence>
<reference evidence="2 3" key="1">
    <citation type="journal article" date="2019" name="Sci. Rep.">
        <title>Orb-weaving spider Araneus ventricosus genome elucidates the spidroin gene catalogue.</title>
        <authorList>
            <person name="Kono N."/>
            <person name="Nakamura H."/>
            <person name="Ohtoshi R."/>
            <person name="Moran D.A.P."/>
            <person name="Shinohara A."/>
            <person name="Yoshida Y."/>
            <person name="Fujiwara M."/>
            <person name="Mori M."/>
            <person name="Tomita M."/>
            <person name="Arakawa K."/>
        </authorList>
    </citation>
    <scope>NUCLEOTIDE SEQUENCE [LARGE SCALE GENOMIC DNA]</scope>
</reference>
<sequence>MSQKIWRINIESRRLKPRMTGVYLKFWPPHQMKTLGGGKAPAPSSNSTTTPSSAPAGIQLAHAQFPSSFLFPEHHSCCFNRYFPLDCEMSILNPFLLTSNDQAALSLLTNDRLAASSLIPPPFLPTFGRKKKRSP</sequence>
<feature type="compositionally biased region" description="Low complexity" evidence="1">
    <location>
        <begin position="40"/>
        <end position="55"/>
    </location>
</feature>